<keyword evidence="3" id="KW-1185">Reference proteome</keyword>
<evidence type="ECO:0000313" key="2">
    <source>
        <dbReference type="EMBL" id="KAK8233565.1"/>
    </source>
</evidence>
<feature type="region of interest" description="Disordered" evidence="1">
    <location>
        <begin position="40"/>
        <end position="140"/>
    </location>
</feature>
<gene>
    <name evidence="2" type="ORF">HDK90DRAFT_270809</name>
</gene>
<evidence type="ECO:0000313" key="3">
    <source>
        <dbReference type="Proteomes" id="UP001492380"/>
    </source>
</evidence>
<proteinExistence type="predicted"/>
<name>A0ABR1YM45_9PEZI</name>
<reference evidence="2 3" key="1">
    <citation type="submission" date="2024-04" db="EMBL/GenBank/DDBJ databases">
        <title>Phyllosticta paracitricarpa is synonymous to the EU quarantine fungus P. citricarpa based on phylogenomic analyses.</title>
        <authorList>
            <consortium name="Lawrence Berkeley National Laboratory"/>
            <person name="Van Ingen-Buijs V.A."/>
            <person name="Van Westerhoven A.C."/>
            <person name="Haridas S."/>
            <person name="Skiadas P."/>
            <person name="Martin F."/>
            <person name="Groenewald J.Z."/>
            <person name="Crous P.W."/>
            <person name="Seidl M.F."/>
        </authorList>
    </citation>
    <scope>NUCLEOTIDE SEQUENCE [LARGE SCALE GENOMIC DNA]</scope>
    <source>
        <strain evidence="2 3">CBS 123374</strain>
    </source>
</reference>
<dbReference type="Proteomes" id="UP001492380">
    <property type="component" value="Unassembled WGS sequence"/>
</dbReference>
<feature type="compositionally biased region" description="Acidic residues" evidence="1">
    <location>
        <begin position="125"/>
        <end position="139"/>
    </location>
</feature>
<organism evidence="2 3">
    <name type="scientific">Phyllosticta capitalensis</name>
    <dbReference type="NCBI Taxonomy" id="121624"/>
    <lineage>
        <taxon>Eukaryota</taxon>
        <taxon>Fungi</taxon>
        <taxon>Dikarya</taxon>
        <taxon>Ascomycota</taxon>
        <taxon>Pezizomycotina</taxon>
        <taxon>Dothideomycetes</taxon>
        <taxon>Dothideomycetes incertae sedis</taxon>
        <taxon>Botryosphaeriales</taxon>
        <taxon>Phyllostictaceae</taxon>
        <taxon>Phyllosticta</taxon>
    </lineage>
</organism>
<accession>A0ABR1YM45</accession>
<evidence type="ECO:0000256" key="1">
    <source>
        <dbReference type="SAM" id="MobiDB-lite"/>
    </source>
</evidence>
<protein>
    <submittedName>
        <fullName evidence="2">Uncharacterized protein</fullName>
    </submittedName>
</protein>
<sequence length="152" mass="16396">MSEVKKNFTEREMQLMACAFQAMRNPSDIDYNKMAELAGMSNPRSASNAMATIRKKLSANMPATSEPKTPGGRSKKRNADDDDEEDPLKGQESPTKKNKANGKAKATGKGAAKGKKGAVKKEDTPTEDDESDGLADEDEVAKQAYAETVGYC</sequence>
<comment type="caution">
    <text evidence="2">The sequence shown here is derived from an EMBL/GenBank/DDBJ whole genome shotgun (WGS) entry which is preliminary data.</text>
</comment>
<dbReference type="EMBL" id="JBBWRZ010000006">
    <property type="protein sequence ID" value="KAK8233565.1"/>
    <property type="molecule type" value="Genomic_DNA"/>
</dbReference>